<dbReference type="SUPFAM" id="SSF111369">
    <property type="entry name" value="HlyD-like secretion proteins"/>
    <property type="match status" value="3"/>
</dbReference>
<feature type="coiled-coil region" evidence="1">
    <location>
        <begin position="163"/>
        <end position="204"/>
    </location>
</feature>
<dbReference type="RefSeq" id="WP_211550408.1">
    <property type="nucleotide sequence ID" value="NZ_JAGTUF010000016.1"/>
</dbReference>
<dbReference type="Proteomes" id="UP000680714">
    <property type="component" value="Unassembled WGS sequence"/>
</dbReference>
<dbReference type="PANTHER" id="PTHR30386:SF24">
    <property type="entry name" value="MULTIDRUG RESISTANCE EFFLUX PUMP"/>
    <property type="match status" value="1"/>
</dbReference>
<dbReference type="Pfam" id="PF25954">
    <property type="entry name" value="Beta-barrel_RND_2"/>
    <property type="match status" value="1"/>
</dbReference>
<dbReference type="Pfam" id="PF25917">
    <property type="entry name" value="BSH_RND"/>
    <property type="match status" value="1"/>
</dbReference>
<dbReference type="InterPro" id="IPR050739">
    <property type="entry name" value="MFP"/>
</dbReference>
<evidence type="ECO:0000259" key="3">
    <source>
        <dbReference type="Pfam" id="PF25917"/>
    </source>
</evidence>
<dbReference type="InterPro" id="IPR058792">
    <property type="entry name" value="Beta-barrel_RND_2"/>
</dbReference>
<reference evidence="5 6" key="1">
    <citation type="submission" date="2021-04" db="EMBL/GenBank/DDBJ databases">
        <title>Magnetospirillum sulfuroxidans sp. nov., a facultative chemolithoautotrophic sulfur-oxidizing alphaproteobacterium isolated from freshwater sediment and proposals for Paramagetospirillum gen. nov., and Magnetospirillaceae fam. nov.</title>
        <authorList>
            <person name="Koziaeva V."/>
            <person name="Geelhoed J.S."/>
            <person name="Sorokin D.Y."/>
            <person name="Grouzdev D.S."/>
        </authorList>
    </citation>
    <scope>NUCLEOTIDE SEQUENCE [LARGE SCALE GENOMIC DNA]</scope>
    <source>
        <strain evidence="5 6">J10</strain>
    </source>
</reference>
<keyword evidence="6" id="KW-1185">Reference proteome</keyword>
<feature type="domain" description="CusB-like beta-barrel" evidence="4">
    <location>
        <begin position="243"/>
        <end position="285"/>
    </location>
</feature>
<evidence type="ECO:0000256" key="1">
    <source>
        <dbReference type="SAM" id="Coils"/>
    </source>
</evidence>
<dbReference type="Gene3D" id="2.40.50.100">
    <property type="match status" value="1"/>
</dbReference>
<gene>
    <name evidence="5" type="ORF">KEC16_15085</name>
</gene>
<feature type="domain" description="Multidrug resistance protein MdtA-like barrel-sandwich hybrid" evidence="3">
    <location>
        <begin position="45"/>
        <end position="239"/>
    </location>
</feature>
<comment type="caution">
    <text evidence="5">The sequence shown here is derived from an EMBL/GenBank/DDBJ whole genome shotgun (WGS) entry which is preliminary data.</text>
</comment>
<sequence length="344" mass="36734">MKKIILRVAALVALCAAVFFGWRWYADGRFMESTDDAYVEGDITNMTPKVAGHVVEVVVDDNQRVKAGDVLIRIDDGDYRAKAAEAAAVLAARKATLLQLDDKVAVQQAVMAQAGAGISAAKADLTRSRQDLERTRSLVKEDFVSRQRFDTQTAEAAKAAAGLQGSNAQATAAKRQLAVLEADRDVAEAQVTQAQAQLDLAQADLAATIIRAPVDGVIGNRVARLGHYVRPGQHLLSVVPVDEVWIDANFKETQLDRLRPGQSVTIIVDAFPSQPLTGTVTGFSPATGSKFSLLPPENATGNFTKIVQRVPVRITIPHDGPLAGRLVPGLSVVVKVDTRTGAAN</sequence>
<dbReference type="PANTHER" id="PTHR30386">
    <property type="entry name" value="MEMBRANE FUSION SUBUNIT OF EMRAB-TOLC MULTIDRUG EFFLUX PUMP"/>
    <property type="match status" value="1"/>
</dbReference>
<evidence type="ECO:0000313" key="6">
    <source>
        <dbReference type="Proteomes" id="UP000680714"/>
    </source>
</evidence>
<dbReference type="Pfam" id="PF25876">
    <property type="entry name" value="HH_MFP_RND"/>
    <property type="match status" value="1"/>
</dbReference>
<accession>A0ABS5IF58</accession>
<keyword evidence="1" id="KW-0175">Coiled coil</keyword>
<evidence type="ECO:0000259" key="4">
    <source>
        <dbReference type="Pfam" id="PF25954"/>
    </source>
</evidence>
<dbReference type="Gene3D" id="1.10.287.470">
    <property type="entry name" value="Helix hairpin bin"/>
    <property type="match status" value="2"/>
</dbReference>
<name>A0ABS5IF58_9PROT</name>
<evidence type="ECO:0000259" key="2">
    <source>
        <dbReference type="Pfam" id="PF25876"/>
    </source>
</evidence>
<dbReference type="InterPro" id="IPR058625">
    <property type="entry name" value="MdtA-like_BSH"/>
</dbReference>
<dbReference type="EMBL" id="JAGTUF010000016">
    <property type="protein sequence ID" value="MBR9973048.1"/>
    <property type="molecule type" value="Genomic_DNA"/>
</dbReference>
<evidence type="ECO:0000313" key="5">
    <source>
        <dbReference type="EMBL" id="MBR9973048.1"/>
    </source>
</evidence>
<protein>
    <submittedName>
        <fullName evidence="5">HlyD family secretion protein</fullName>
    </submittedName>
</protein>
<organism evidence="5 6">
    <name type="scientific">Magnetospirillum sulfuroxidans</name>
    <dbReference type="NCBI Taxonomy" id="611300"/>
    <lineage>
        <taxon>Bacteria</taxon>
        <taxon>Pseudomonadati</taxon>
        <taxon>Pseudomonadota</taxon>
        <taxon>Alphaproteobacteria</taxon>
        <taxon>Rhodospirillales</taxon>
        <taxon>Rhodospirillaceae</taxon>
        <taxon>Magnetospirillum</taxon>
    </lineage>
</organism>
<dbReference type="Gene3D" id="2.40.30.170">
    <property type="match status" value="1"/>
</dbReference>
<feature type="domain" description="Multidrug resistance protein MdtA-like alpha-helical hairpin" evidence="2">
    <location>
        <begin position="112"/>
        <end position="178"/>
    </location>
</feature>
<dbReference type="InterPro" id="IPR058624">
    <property type="entry name" value="MdtA-like_HH"/>
</dbReference>
<proteinExistence type="predicted"/>